<reference evidence="2 3" key="1">
    <citation type="journal article" date="2019" name="Commun. Biol.">
        <title>The bagworm genome reveals a unique fibroin gene that provides high tensile strength.</title>
        <authorList>
            <person name="Kono N."/>
            <person name="Nakamura H."/>
            <person name="Ohtoshi R."/>
            <person name="Tomita M."/>
            <person name="Numata K."/>
            <person name="Arakawa K."/>
        </authorList>
    </citation>
    <scope>NUCLEOTIDE SEQUENCE [LARGE SCALE GENOMIC DNA]</scope>
</reference>
<protein>
    <submittedName>
        <fullName evidence="2">Uncharacterized protein</fullName>
    </submittedName>
</protein>
<gene>
    <name evidence="2" type="ORF">EVAR_32288_1</name>
</gene>
<proteinExistence type="predicted"/>
<dbReference type="Proteomes" id="UP000299102">
    <property type="component" value="Unassembled WGS sequence"/>
</dbReference>
<evidence type="ECO:0000256" key="1">
    <source>
        <dbReference type="SAM" id="MobiDB-lite"/>
    </source>
</evidence>
<dbReference type="EMBL" id="BGZK01000534">
    <property type="protein sequence ID" value="GBP48953.1"/>
    <property type="molecule type" value="Genomic_DNA"/>
</dbReference>
<dbReference type="AlphaFoldDB" id="A0A4C1WD34"/>
<feature type="region of interest" description="Disordered" evidence="1">
    <location>
        <begin position="34"/>
        <end position="54"/>
    </location>
</feature>
<name>A0A4C1WD34_EUMVA</name>
<evidence type="ECO:0000313" key="3">
    <source>
        <dbReference type="Proteomes" id="UP000299102"/>
    </source>
</evidence>
<accession>A0A4C1WD34</accession>
<sequence>MASLSSGVVTLVPQFSRTVSNRACESFFNAAKSSALDQPPAQHQADDTASSRATSTTNFLSCLEMEKGIWKDNILRCVAPCDYKITYRCSCHCRVDEARKSSRHRLFKKKYL</sequence>
<evidence type="ECO:0000313" key="2">
    <source>
        <dbReference type="EMBL" id="GBP48953.1"/>
    </source>
</evidence>
<comment type="caution">
    <text evidence="2">The sequence shown here is derived from an EMBL/GenBank/DDBJ whole genome shotgun (WGS) entry which is preliminary data.</text>
</comment>
<organism evidence="2 3">
    <name type="scientific">Eumeta variegata</name>
    <name type="common">Bagworm moth</name>
    <name type="synonym">Eumeta japonica</name>
    <dbReference type="NCBI Taxonomy" id="151549"/>
    <lineage>
        <taxon>Eukaryota</taxon>
        <taxon>Metazoa</taxon>
        <taxon>Ecdysozoa</taxon>
        <taxon>Arthropoda</taxon>
        <taxon>Hexapoda</taxon>
        <taxon>Insecta</taxon>
        <taxon>Pterygota</taxon>
        <taxon>Neoptera</taxon>
        <taxon>Endopterygota</taxon>
        <taxon>Lepidoptera</taxon>
        <taxon>Glossata</taxon>
        <taxon>Ditrysia</taxon>
        <taxon>Tineoidea</taxon>
        <taxon>Psychidae</taxon>
        <taxon>Oiketicinae</taxon>
        <taxon>Eumeta</taxon>
    </lineage>
</organism>
<keyword evidence="3" id="KW-1185">Reference proteome</keyword>